<dbReference type="GO" id="GO:0005524">
    <property type="term" value="F:ATP binding"/>
    <property type="evidence" value="ECO:0007669"/>
    <property type="project" value="UniProtKB-UniRule"/>
</dbReference>
<keyword evidence="3 11" id="KW-0436">Ligase</keyword>
<dbReference type="SUPFAM" id="SSF52374">
    <property type="entry name" value="Nucleotidylyl transferase"/>
    <property type="match status" value="1"/>
</dbReference>
<dbReference type="Pfam" id="PF00579">
    <property type="entry name" value="tRNA-synt_1b"/>
    <property type="match status" value="1"/>
</dbReference>
<comment type="catalytic activity">
    <reaction evidence="9 11">
        <text>tRNA(Tyr) + L-tyrosine + ATP = L-tyrosyl-tRNA(Tyr) + AMP + diphosphate + H(+)</text>
        <dbReference type="Rhea" id="RHEA:10220"/>
        <dbReference type="Rhea" id="RHEA-COMP:9706"/>
        <dbReference type="Rhea" id="RHEA-COMP:9707"/>
        <dbReference type="ChEBI" id="CHEBI:15378"/>
        <dbReference type="ChEBI" id="CHEBI:30616"/>
        <dbReference type="ChEBI" id="CHEBI:33019"/>
        <dbReference type="ChEBI" id="CHEBI:58315"/>
        <dbReference type="ChEBI" id="CHEBI:78442"/>
        <dbReference type="ChEBI" id="CHEBI:78536"/>
        <dbReference type="ChEBI" id="CHEBI:456215"/>
        <dbReference type="EC" id="6.1.1.1"/>
    </reaction>
</comment>
<dbReference type="HAMAP" id="MF_02006">
    <property type="entry name" value="Tyr_tRNA_synth_type1"/>
    <property type="match status" value="1"/>
</dbReference>
<evidence type="ECO:0000256" key="7">
    <source>
        <dbReference type="ARBA" id="ARBA00022917"/>
    </source>
</evidence>
<dbReference type="OrthoDB" id="9804243at2"/>
<feature type="binding site" evidence="11">
    <location>
        <position position="32"/>
    </location>
    <ligand>
        <name>L-tyrosine</name>
        <dbReference type="ChEBI" id="CHEBI:58315"/>
    </ligand>
</feature>
<dbReference type="PANTHER" id="PTHR11766:SF0">
    <property type="entry name" value="TYROSINE--TRNA LIGASE, MITOCHONDRIAL"/>
    <property type="match status" value="1"/>
</dbReference>
<evidence type="ECO:0000256" key="8">
    <source>
        <dbReference type="ARBA" id="ARBA00023146"/>
    </source>
</evidence>
<dbReference type="InterPro" id="IPR036986">
    <property type="entry name" value="S4_RNA-bd_sf"/>
</dbReference>
<evidence type="ECO:0000256" key="6">
    <source>
        <dbReference type="ARBA" id="ARBA00022884"/>
    </source>
</evidence>
<dbReference type="EMBL" id="VCEJ01000008">
    <property type="protein sequence ID" value="TLU98330.1"/>
    <property type="molecule type" value="Genomic_DNA"/>
</dbReference>
<dbReference type="PRINTS" id="PR01040">
    <property type="entry name" value="TRNASYNTHTYR"/>
</dbReference>
<dbReference type="GO" id="GO:0006437">
    <property type="term" value="P:tyrosyl-tRNA aminoacylation"/>
    <property type="evidence" value="ECO:0007669"/>
    <property type="project" value="UniProtKB-UniRule"/>
</dbReference>
<dbReference type="InterPro" id="IPR024107">
    <property type="entry name" value="Tyr-tRNA-ligase_bac_1"/>
</dbReference>
<dbReference type="GO" id="GO:0004831">
    <property type="term" value="F:tyrosine-tRNA ligase activity"/>
    <property type="evidence" value="ECO:0007669"/>
    <property type="project" value="UniProtKB-UniRule"/>
</dbReference>
<evidence type="ECO:0000256" key="12">
    <source>
        <dbReference type="PROSITE-ProRule" id="PRU00182"/>
    </source>
</evidence>
<keyword evidence="15" id="KW-1185">Reference proteome</keyword>
<dbReference type="EC" id="6.1.1.1" evidence="11"/>
<comment type="caution">
    <text evidence="14">The sequence shown here is derived from an EMBL/GenBank/DDBJ whole genome shotgun (WGS) entry which is preliminary data.</text>
</comment>
<feature type="short sequence motif" description="'HIGH' region" evidence="11">
    <location>
        <begin position="37"/>
        <end position="46"/>
    </location>
</feature>
<dbReference type="SUPFAM" id="SSF55174">
    <property type="entry name" value="Alpha-L RNA-binding motif"/>
    <property type="match status" value="1"/>
</dbReference>
<organism evidence="14 15">
    <name type="scientific">Dyadobacter luticola</name>
    <dbReference type="NCBI Taxonomy" id="1979387"/>
    <lineage>
        <taxon>Bacteria</taxon>
        <taxon>Pseudomonadati</taxon>
        <taxon>Bacteroidota</taxon>
        <taxon>Cytophagia</taxon>
        <taxon>Cytophagales</taxon>
        <taxon>Spirosomataceae</taxon>
        <taxon>Dyadobacter</taxon>
    </lineage>
</organism>
<dbReference type="InterPro" id="IPR002305">
    <property type="entry name" value="aa-tRNA-synth_Ic"/>
</dbReference>
<evidence type="ECO:0000256" key="2">
    <source>
        <dbReference type="ARBA" id="ARBA00022490"/>
    </source>
</evidence>
<dbReference type="PANTHER" id="PTHR11766">
    <property type="entry name" value="TYROSYL-TRNA SYNTHETASE"/>
    <property type="match status" value="1"/>
</dbReference>
<dbReference type="PROSITE" id="PS50889">
    <property type="entry name" value="S4"/>
    <property type="match status" value="1"/>
</dbReference>
<feature type="domain" description="Tyrosine--tRNA ligase SYY-like C-terminal" evidence="13">
    <location>
        <begin position="340"/>
        <end position="427"/>
    </location>
</feature>
<keyword evidence="4 11" id="KW-0547">Nucleotide-binding</keyword>
<evidence type="ECO:0000313" key="14">
    <source>
        <dbReference type="EMBL" id="TLU98330.1"/>
    </source>
</evidence>
<name>A0A5R9KQ73_9BACT</name>
<dbReference type="InterPro" id="IPR024088">
    <property type="entry name" value="Tyr-tRNA-ligase_bac-type"/>
</dbReference>
<keyword evidence="8 11" id="KW-0030">Aminoacyl-tRNA synthetase</keyword>
<protein>
    <recommendedName>
        <fullName evidence="11">Tyrosine--tRNA ligase</fullName>
        <ecNumber evidence="11">6.1.1.1</ecNumber>
    </recommendedName>
    <alternativeName>
        <fullName evidence="11">Tyrosyl-tRNA synthetase</fullName>
        <shortName evidence="11">TyrRS</shortName>
    </alternativeName>
</protein>
<dbReference type="Pfam" id="PF22421">
    <property type="entry name" value="SYY_C-terminal"/>
    <property type="match status" value="1"/>
</dbReference>
<evidence type="ECO:0000256" key="9">
    <source>
        <dbReference type="ARBA" id="ARBA00048248"/>
    </source>
</evidence>
<comment type="subunit">
    <text evidence="11">Homodimer.</text>
</comment>
<dbReference type="InterPro" id="IPR002307">
    <property type="entry name" value="Tyr-tRNA-ligase"/>
</dbReference>
<dbReference type="Gene3D" id="1.10.240.10">
    <property type="entry name" value="Tyrosyl-Transfer RNA Synthetase"/>
    <property type="match status" value="1"/>
</dbReference>
<keyword evidence="7 11" id="KW-0648">Protein biosynthesis</keyword>
<feature type="short sequence motif" description="'KMSKS' region" evidence="11">
    <location>
        <begin position="232"/>
        <end position="236"/>
    </location>
</feature>
<feature type="binding site" evidence="11">
    <location>
        <position position="171"/>
    </location>
    <ligand>
        <name>L-tyrosine</name>
        <dbReference type="ChEBI" id="CHEBI:58315"/>
    </ligand>
</feature>
<dbReference type="InterPro" id="IPR014729">
    <property type="entry name" value="Rossmann-like_a/b/a_fold"/>
</dbReference>
<dbReference type="AlphaFoldDB" id="A0A5R9KQ73"/>
<keyword evidence="6 12" id="KW-0694">RNA-binding</keyword>
<evidence type="ECO:0000256" key="5">
    <source>
        <dbReference type="ARBA" id="ARBA00022840"/>
    </source>
</evidence>
<evidence type="ECO:0000256" key="3">
    <source>
        <dbReference type="ARBA" id="ARBA00022598"/>
    </source>
</evidence>
<accession>A0A5R9KQ73</accession>
<evidence type="ECO:0000256" key="11">
    <source>
        <dbReference type="HAMAP-Rule" id="MF_02006"/>
    </source>
</evidence>
<dbReference type="RefSeq" id="WP_138368428.1">
    <property type="nucleotide sequence ID" value="NZ_VCEJ01000008.1"/>
</dbReference>
<feature type="binding site" evidence="11">
    <location>
        <position position="167"/>
    </location>
    <ligand>
        <name>L-tyrosine</name>
        <dbReference type="ChEBI" id="CHEBI:58315"/>
    </ligand>
</feature>
<dbReference type="GO" id="GO:0003723">
    <property type="term" value="F:RNA binding"/>
    <property type="evidence" value="ECO:0007669"/>
    <property type="project" value="UniProtKB-KW"/>
</dbReference>
<sequence>MDFIEELKWRGMLHDVMPGTQEQLNKEMTAGYIGFDPTASSLHIGNLATIMLLVHFQRAGHKPFALVGGATGMIGDPSFKASERSFLDEETLQINQEGIRKQLQQFLDFDCGENSAEMVNNYDWFKDIGFLQFLREAGKFLSVNYMMSKDSVKKRLETGISFTEFSYQLLQGYDFYHLYKNKNIRLQMGGSDQWGNITTGTEIIRRKEGDEEGYFKAYALTTPLLTKSDGSKFGKSEGGNIWLDGTKTSPYEFYQFWLNQADEDLPRYLRVFSLKGREEIEALETSHAAEPHLRIMQKALAAELTIRIHSEKAYQTVLKASEVLFGKATLETLQGIEEEEFDAIFAGVPQTEITSQEWAECANITDLISTVTRSEVYASKGEARRAIQQNAVSVNKVKVNSAEQSLSDFSLLQNRFLLISKGKKNHLIRVM</sequence>
<dbReference type="GO" id="GO:0042803">
    <property type="term" value="F:protein homodimerization activity"/>
    <property type="evidence" value="ECO:0007669"/>
    <property type="project" value="UniProtKB-ARBA"/>
</dbReference>
<evidence type="ECO:0000256" key="10">
    <source>
        <dbReference type="ARBA" id="ARBA00060965"/>
    </source>
</evidence>
<evidence type="ECO:0000256" key="4">
    <source>
        <dbReference type="ARBA" id="ARBA00022741"/>
    </source>
</evidence>
<dbReference type="CDD" id="cd00165">
    <property type="entry name" value="S4"/>
    <property type="match status" value="1"/>
</dbReference>
<dbReference type="InterPro" id="IPR054608">
    <property type="entry name" value="SYY-like_C"/>
</dbReference>
<dbReference type="GO" id="GO:0005829">
    <property type="term" value="C:cytosol"/>
    <property type="evidence" value="ECO:0007669"/>
    <property type="project" value="TreeGrafter"/>
</dbReference>
<proteinExistence type="inferred from homology"/>
<dbReference type="CDD" id="cd00805">
    <property type="entry name" value="TyrRS_core"/>
    <property type="match status" value="1"/>
</dbReference>
<gene>
    <name evidence="11" type="primary">tyrS</name>
    <name evidence="14" type="ORF">FEN17_26220</name>
</gene>
<reference evidence="14 15" key="1">
    <citation type="submission" date="2019-05" db="EMBL/GenBank/DDBJ databases">
        <authorList>
            <person name="Qu J.-H."/>
        </authorList>
    </citation>
    <scope>NUCLEOTIDE SEQUENCE [LARGE SCALE GENOMIC DNA]</scope>
    <source>
        <strain evidence="14 15">T17</strain>
    </source>
</reference>
<comment type="function">
    <text evidence="11">Catalyzes the attachment of tyrosine to tRNA(Tyr) in a two-step reaction: tyrosine is first activated by ATP to form Tyr-AMP and then transferred to the acceptor end of tRNA(Tyr).</text>
</comment>
<comment type="subcellular location">
    <subcellularLocation>
        <location evidence="1 11">Cytoplasm</location>
    </subcellularLocation>
</comment>
<dbReference type="FunFam" id="3.40.50.620:FF:000008">
    <property type="entry name" value="Tyrosine--tRNA ligase"/>
    <property type="match status" value="1"/>
</dbReference>
<dbReference type="FunFam" id="1.10.240.10:FF:000001">
    <property type="entry name" value="Tyrosine--tRNA ligase"/>
    <property type="match status" value="1"/>
</dbReference>
<evidence type="ECO:0000256" key="1">
    <source>
        <dbReference type="ARBA" id="ARBA00004496"/>
    </source>
</evidence>
<dbReference type="Gene3D" id="3.40.50.620">
    <property type="entry name" value="HUPs"/>
    <property type="match status" value="1"/>
</dbReference>
<feature type="binding site" evidence="11">
    <location>
        <position position="235"/>
    </location>
    <ligand>
        <name>ATP</name>
        <dbReference type="ChEBI" id="CHEBI:30616"/>
    </ligand>
</feature>
<evidence type="ECO:0000313" key="15">
    <source>
        <dbReference type="Proteomes" id="UP000306402"/>
    </source>
</evidence>
<keyword evidence="2 11" id="KW-0963">Cytoplasm</keyword>
<keyword evidence="5 11" id="KW-0067">ATP-binding</keyword>
<comment type="similarity">
    <text evidence="10 11">Belongs to the class-I aminoacyl-tRNA synthetase family. TyrS type 1 subfamily.</text>
</comment>
<evidence type="ECO:0000259" key="13">
    <source>
        <dbReference type="Pfam" id="PF22421"/>
    </source>
</evidence>
<dbReference type="Proteomes" id="UP000306402">
    <property type="component" value="Unassembled WGS sequence"/>
</dbReference>
<dbReference type="Gene3D" id="3.10.290.10">
    <property type="entry name" value="RNA-binding S4 domain"/>
    <property type="match status" value="1"/>
</dbReference>
<dbReference type="NCBIfam" id="TIGR00234">
    <property type="entry name" value="tyrS"/>
    <property type="match status" value="1"/>
</dbReference>